<name>A0A8H6A674_PETAA</name>
<comment type="caution">
    <text evidence="2">The sequence shown here is derived from an EMBL/GenBank/DDBJ whole genome shotgun (WGS) entry which is preliminary data.</text>
</comment>
<proteinExistence type="predicted"/>
<feature type="region of interest" description="Disordered" evidence="1">
    <location>
        <begin position="1"/>
        <end position="41"/>
    </location>
</feature>
<dbReference type="Proteomes" id="UP000541154">
    <property type="component" value="Unassembled WGS sequence"/>
</dbReference>
<feature type="compositionally biased region" description="Basic and acidic residues" evidence="1">
    <location>
        <begin position="18"/>
        <end position="31"/>
    </location>
</feature>
<evidence type="ECO:0000256" key="1">
    <source>
        <dbReference type="SAM" id="MobiDB-lite"/>
    </source>
</evidence>
<reference evidence="2 3" key="1">
    <citation type="submission" date="2019-04" db="EMBL/GenBank/DDBJ databases">
        <title>Aspergillus burnettii sp. nov., novel species from soil in southeast Queensland.</title>
        <authorList>
            <person name="Gilchrist C.L.M."/>
            <person name="Pitt J.I."/>
            <person name="Lange L."/>
            <person name="Lacey H.J."/>
            <person name="Vuong D."/>
            <person name="Midgley D.J."/>
            <person name="Greenfield P."/>
            <person name="Bradbury M."/>
            <person name="Lacey E."/>
            <person name="Busk P.K."/>
            <person name="Pilgaard B."/>
            <person name="Chooi Y.H."/>
            <person name="Piggott A.M."/>
        </authorList>
    </citation>
    <scope>NUCLEOTIDE SEQUENCE [LARGE SCALE GENOMIC DNA]</scope>
    <source>
        <strain evidence="2 3">FRR 5400</strain>
    </source>
</reference>
<organism evidence="2 3">
    <name type="scientific">Petromyces alliaceus</name>
    <name type="common">Aspergillus alliaceus</name>
    <dbReference type="NCBI Taxonomy" id="209559"/>
    <lineage>
        <taxon>Eukaryota</taxon>
        <taxon>Fungi</taxon>
        <taxon>Dikarya</taxon>
        <taxon>Ascomycota</taxon>
        <taxon>Pezizomycotina</taxon>
        <taxon>Eurotiomycetes</taxon>
        <taxon>Eurotiomycetidae</taxon>
        <taxon>Eurotiales</taxon>
        <taxon>Aspergillaceae</taxon>
        <taxon>Aspergillus</taxon>
        <taxon>Aspergillus subgen. Circumdati</taxon>
    </lineage>
</organism>
<protein>
    <submittedName>
        <fullName evidence="2">Uncharacterized protein</fullName>
    </submittedName>
</protein>
<evidence type="ECO:0000313" key="2">
    <source>
        <dbReference type="EMBL" id="KAF5861310.1"/>
    </source>
</evidence>
<gene>
    <name evidence="2" type="ORF">ETB97_000426</name>
</gene>
<dbReference type="AlphaFoldDB" id="A0A8H6A674"/>
<evidence type="ECO:0000313" key="3">
    <source>
        <dbReference type="Proteomes" id="UP000541154"/>
    </source>
</evidence>
<keyword evidence="3" id="KW-1185">Reference proteome</keyword>
<dbReference type="EMBL" id="SPNV01000103">
    <property type="protein sequence ID" value="KAF5861310.1"/>
    <property type="molecule type" value="Genomic_DNA"/>
</dbReference>
<sequence length="249" mass="28698">MASKAQNGDRNPPVSAPDTRDTENQHPESSKGRRWPTNPWEKDFRLPAANATLDEIRDQLGPVPEEFQISDKELRRLQSKEWAEKCRPYCQWMAILKERGLYEEYHQSFPPESTWEERFILPDPGRKGDFCVWKRLVDLVGLTKGWGITKQLIIRLGKIGEVKWWDTEGRNGNSPEIIDEDAIMLPFHSLLNVKSLRIETYSKESTAVIYSSQTICREILNVGNRINNHTNSNEKITEGVGLRLVPQAQ</sequence>
<accession>A0A8H6A674</accession>